<evidence type="ECO:0000313" key="4">
    <source>
        <dbReference type="Proteomes" id="UP001209885"/>
    </source>
</evidence>
<dbReference type="InterPro" id="IPR006016">
    <property type="entry name" value="UspA"/>
</dbReference>
<evidence type="ECO:0000259" key="2">
    <source>
        <dbReference type="Pfam" id="PF00582"/>
    </source>
</evidence>
<reference evidence="3 4" key="1">
    <citation type="submission" date="2022-11" db="EMBL/GenBank/DDBJ databases">
        <title>The characterization of three novel Bacteroidetes species and genomic analysis of their roles in tidal elemental geochemical cycles.</title>
        <authorList>
            <person name="Ma K."/>
        </authorList>
    </citation>
    <scope>NUCLEOTIDE SEQUENCE [LARGE SCALE GENOMIC DNA]</scope>
    <source>
        <strain evidence="3 4">M17</strain>
    </source>
</reference>
<dbReference type="Pfam" id="PF00582">
    <property type="entry name" value="Usp"/>
    <property type="match status" value="1"/>
</dbReference>
<dbReference type="SUPFAM" id="SSF52402">
    <property type="entry name" value="Adenine nucleotide alpha hydrolases-like"/>
    <property type="match status" value="2"/>
</dbReference>
<name>A0ABT3RTF3_9BACT</name>
<protein>
    <submittedName>
        <fullName evidence="3">Universal stress protein</fullName>
    </submittedName>
</protein>
<dbReference type="EMBL" id="JAPFQN010000006">
    <property type="protein sequence ID" value="MCX2744771.1"/>
    <property type="molecule type" value="Genomic_DNA"/>
</dbReference>
<evidence type="ECO:0000256" key="1">
    <source>
        <dbReference type="ARBA" id="ARBA00008791"/>
    </source>
</evidence>
<comment type="caution">
    <text evidence="3">The sequence shown here is derived from an EMBL/GenBank/DDBJ whole genome shotgun (WGS) entry which is preliminary data.</text>
</comment>
<proteinExistence type="inferred from homology"/>
<dbReference type="PANTHER" id="PTHR46268">
    <property type="entry name" value="STRESS RESPONSE PROTEIN NHAX"/>
    <property type="match status" value="1"/>
</dbReference>
<sequence>MVNQFKHAIVALDNTEMDVNMIKYASLFSNVANLEQVDFIHIIKNLDYDDSEGLPLDEKIESNIQSLINEHFKAKVNYKIQVKKGNPSKDLLEWVKIKHADLMFIGNKDSLKGHNVLGTKLSNMAPCSLLFVPEKFKDHINKVAITTDFSDHSYAGIEFVRDNLPEKTISELIHVYTVPSGYHFSGKTYEEFSEIMRFNAEKDFLRFSKTNNLDNLICNFLLDEDDNPADKVLNRVKISDVDLLVVSSQGRSSWAGLVMGSTAAKILKINRYVPLLILKNRKENLSFFEAILKV</sequence>
<dbReference type="RefSeq" id="WP_266057258.1">
    <property type="nucleotide sequence ID" value="NZ_JAPFQN010000006.1"/>
</dbReference>
<dbReference type="CDD" id="cd00293">
    <property type="entry name" value="USP-like"/>
    <property type="match status" value="1"/>
</dbReference>
<evidence type="ECO:0000313" key="3">
    <source>
        <dbReference type="EMBL" id="MCX2744771.1"/>
    </source>
</evidence>
<dbReference type="Proteomes" id="UP001209885">
    <property type="component" value="Unassembled WGS sequence"/>
</dbReference>
<keyword evidence="4" id="KW-1185">Reference proteome</keyword>
<dbReference type="PANTHER" id="PTHR46268:SF6">
    <property type="entry name" value="UNIVERSAL STRESS PROTEIN UP12"/>
    <property type="match status" value="1"/>
</dbReference>
<accession>A0ABT3RTF3</accession>
<dbReference type="InterPro" id="IPR014729">
    <property type="entry name" value="Rossmann-like_a/b/a_fold"/>
</dbReference>
<comment type="similarity">
    <text evidence="1">Belongs to the universal stress protein A family.</text>
</comment>
<feature type="domain" description="UspA" evidence="2">
    <location>
        <begin position="141"/>
        <end position="268"/>
    </location>
</feature>
<dbReference type="Gene3D" id="3.40.50.620">
    <property type="entry name" value="HUPs"/>
    <property type="match status" value="2"/>
</dbReference>
<gene>
    <name evidence="3" type="ORF">OO013_12885</name>
</gene>
<organism evidence="3 4">
    <name type="scientific">Mangrovivirga halotolerans</name>
    <dbReference type="NCBI Taxonomy" id="2993936"/>
    <lineage>
        <taxon>Bacteria</taxon>
        <taxon>Pseudomonadati</taxon>
        <taxon>Bacteroidota</taxon>
        <taxon>Cytophagia</taxon>
        <taxon>Cytophagales</taxon>
        <taxon>Mangrovivirgaceae</taxon>
        <taxon>Mangrovivirga</taxon>
    </lineage>
</organism>